<dbReference type="AlphaFoldDB" id="A0A4Q4RFM9"/>
<comment type="caution">
    <text evidence="2">The sequence shown here is derived from an EMBL/GenBank/DDBJ whole genome shotgun (WGS) entry which is preliminary data.</text>
</comment>
<keyword evidence="3" id="KW-1185">Reference proteome</keyword>
<organism evidence="2 3">
    <name type="scientific">Alternaria arborescens</name>
    <dbReference type="NCBI Taxonomy" id="156630"/>
    <lineage>
        <taxon>Eukaryota</taxon>
        <taxon>Fungi</taxon>
        <taxon>Dikarya</taxon>
        <taxon>Ascomycota</taxon>
        <taxon>Pezizomycotina</taxon>
        <taxon>Dothideomycetes</taxon>
        <taxon>Pleosporomycetidae</taxon>
        <taxon>Pleosporales</taxon>
        <taxon>Pleosporineae</taxon>
        <taxon>Pleosporaceae</taxon>
        <taxon>Alternaria</taxon>
        <taxon>Alternaria sect. Alternaria</taxon>
    </lineage>
</organism>
<evidence type="ECO:0000313" key="2">
    <source>
        <dbReference type="EMBL" id="RYO55514.1"/>
    </source>
</evidence>
<dbReference type="Proteomes" id="UP000293823">
    <property type="component" value="Unassembled WGS sequence"/>
</dbReference>
<name>A0A4Q4RFM9_9PLEO</name>
<reference evidence="3" key="1">
    <citation type="journal article" date="2019" name="bioRxiv">
        <title>Genomics, evolutionary history and diagnostics of the Alternaria alternata species group including apple and Asian pear pathotypes.</title>
        <authorList>
            <person name="Armitage A.D."/>
            <person name="Cockerton H.M."/>
            <person name="Sreenivasaprasad S."/>
            <person name="Woodhall J.W."/>
            <person name="Lane C.R."/>
            <person name="Harrison R.J."/>
            <person name="Clarkson J.P."/>
        </authorList>
    </citation>
    <scope>NUCLEOTIDE SEQUENCE [LARGE SCALE GENOMIC DNA]</scope>
    <source>
        <strain evidence="3">RGR 97.0016</strain>
    </source>
</reference>
<feature type="region of interest" description="Disordered" evidence="1">
    <location>
        <begin position="68"/>
        <end position="96"/>
    </location>
</feature>
<evidence type="ECO:0000256" key="1">
    <source>
        <dbReference type="SAM" id="MobiDB-lite"/>
    </source>
</evidence>
<dbReference type="EMBL" id="PEJP01000037">
    <property type="protein sequence ID" value="RYO55514.1"/>
    <property type="molecule type" value="Genomic_DNA"/>
</dbReference>
<proteinExistence type="predicted"/>
<accession>A0A4Q4RFM9</accession>
<gene>
    <name evidence="2" type="ORF">AA0113_g8824</name>
</gene>
<evidence type="ECO:0000313" key="3">
    <source>
        <dbReference type="Proteomes" id="UP000293823"/>
    </source>
</evidence>
<sequence>MIQRLGRPARTSRLIPRQIRMEHTNIPKGEWMDRRMDRRENGQQAPTNPVSLHFTPFTLSLQRAASCHSVAGGSSSPTRTLGAKNKTTSKQEEDDSCKLTHDASVLRKPAISIWAKESSYAGQGIRYHPKVISKSI</sequence>
<protein>
    <submittedName>
        <fullName evidence="2">Uncharacterized protein</fullName>
    </submittedName>
</protein>